<dbReference type="AlphaFoldDB" id="A0AAQ3LZK0"/>
<evidence type="ECO:0000313" key="4">
    <source>
        <dbReference type="Proteomes" id="UP001303373"/>
    </source>
</evidence>
<proteinExistence type="predicted"/>
<evidence type="ECO:0000313" key="3">
    <source>
        <dbReference type="EMBL" id="WPG98688.1"/>
    </source>
</evidence>
<feature type="compositionally biased region" description="Polar residues" evidence="1">
    <location>
        <begin position="338"/>
        <end position="359"/>
    </location>
</feature>
<name>A0AAQ3LZK0_9PEZI</name>
<feature type="domain" description="DUF7896" evidence="2">
    <location>
        <begin position="565"/>
        <end position="639"/>
    </location>
</feature>
<protein>
    <recommendedName>
        <fullName evidence="2">DUF7896 domain-containing protein</fullName>
    </recommendedName>
</protein>
<dbReference type="EMBL" id="CP138581">
    <property type="protein sequence ID" value="WPG98688.1"/>
    <property type="molecule type" value="Genomic_DNA"/>
</dbReference>
<accession>A0AAQ3LZK0</accession>
<sequence>MPHTSSTQVDTPACAPLHRLLPPPAKHLYYTIAASPLALNTRLISSSHYPLAPIARPCPFHCLESPSFVRPRFICPAAIGTMSSLIRSLEQERDAIWRAHPTEQARQQAWAQRAAEVRSYLALDPSLAATASPICQRSLTNQGQSQRLRRPSIAVDRPSKKPRHCINMQHSASYAYGSVPSWPGSIANETTVLAAQPQQQQQQHNTNDVQVYDIAAYVAKLNAEPVSYNSMAPKRQCIDHDMFEADRLSSMTCYGNSFPSATVPITHAVSRSSSSSSTSSDIFSDAAISRQSSSTTIGMSDSFDMLRVDSSAYPYCSVNDDIFPCSETHFLPDLPLSSDPQAQHSSFQEYPTPSPSVYNNSIRDETLFSSSSNQGIGADSQKTTMMNGTGGEKFISTRQPAMLCQSEFFNGPLQYDQRMQLEHSQKSNGNGPASFVRTDARQAKPRSWVTHQPALAPKTTTVQLFKRQQQSDPQSHRTIAPQNPQISRARVEALVRVPYTRPQHPKLYCPHCNENPTGFRGEHELRRHVERAHASRKRVWICRMPSNPSKPPMDSDNVSAKSEPGPWRPAKPLEICRQCKNRKTYNVYYNAAAHLRRAHFCPRKRGRRAKGEVRESRAGKAGGDWPSIEWLKNEGWLVEIEVDGDNEVEKSAYDVKDDKTLDDVTEPVDLDQDSECDDYDSTDSRLYDAQIAAENLGLHSWNWGSVQQPVDGASTWPETMSPLSQQQHEQDEIALCGGVFEAPEMVHSATSNLVFDRVLYDDSMTAMRPTMSMFSGQQFYDGHCEMA</sequence>
<organism evidence="3 4">
    <name type="scientific">Acrodontium crateriforme</name>
    <dbReference type="NCBI Taxonomy" id="150365"/>
    <lineage>
        <taxon>Eukaryota</taxon>
        <taxon>Fungi</taxon>
        <taxon>Dikarya</taxon>
        <taxon>Ascomycota</taxon>
        <taxon>Pezizomycotina</taxon>
        <taxon>Dothideomycetes</taxon>
        <taxon>Dothideomycetidae</taxon>
        <taxon>Mycosphaerellales</taxon>
        <taxon>Teratosphaeriaceae</taxon>
        <taxon>Acrodontium</taxon>
    </lineage>
</organism>
<dbReference type="Proteomes" id="UP001303373">
    <property type="component" value="Chromosome 2"/>
</dbReference>
<gene>
    <name evidence="3" type="ORF">R9X50_00148200</name>
</gene>
<evidence type="ECO:0000256" key="1">
    <source>
        <dbReference type="SAM" id="MobiDB-lite"/>
    </source>
</evidence>
<feature type="region of interest" description="Disordered" evidence="1">
    <location>
        <begin position="543"/>
        <end position="567"/>
    </location>
</feature>
<dbReference type="InterPro" id="IPR057218">
    <property type="entry name" value="DUF7896"/>
</dbReference>
<dbReference type="PANTHER" id="PTHR42031">
    <property type="entry name" value="KEY LIME PATHOGENICITY PROTEIN"/>
    <property type="match status" value="1"/>
</dbReference>
<reference evidence="3 4" key="1">
    <citation type="submission" date="2023-11" db="EMBL/GenBank/DDBJ databases">
        <title>An acidophilic fungus is an integral part of prey digestion in a carnivorous sundew plant.</title>
        <authorList>
            <person name="Tsai I.J."/>
        </authorList>
    </citation>
    <scope>NUCLEOTIDE SEQUENCE [LARGE SCALE GENOMIC DNA]</scope>
    <source>
        <strain evidence="3">169a</strain>
    </source>
</reference>
<dbReference type="Pfam" id="PF25438">
    <property type="entry name" value="DUF7896"/>
    <property type="match status" value="1"/>
</dbReference>
<evidence type="ECO:0000259" key="2">
    <source>
        <dbReference type="Pfam" id="PF25438"/>
    </source>
</evidence>
<feature type="region of interest" description="Disordered" evidence="1">
    <location>
        <begin position="334"/>
        <end position="359"/>
    </location>
</feature>
<dbReference type="PANTHER" id="PTHR42031:SF1">
    <property type="entry name" value="KEY LIME PATHOGENICITY PROTEIN"/>
    <property type="match status" value="1"/>
</dbReference>
<keyword evidence="4" id="KW-1185">Reference proteome</keyword>